<name>A0ACA9KKS0_9GLOM</name>
<dbReference type="EMBL" id="CAJVQC010000759">
    <property type="protein sequence ID" value="CAG8479840.1"/>
    <property type="molecule type" value="Genomic_DNA"/>
</dbReference>
<evidence type="ECO:0000313" key="1">
    <source>
        <dbReference type="EMBL" id="CAG8479840.1"/>
    </source>
</evidence>
<sequence length="426" mass="49665">MTDLCFANWLHSCIWGYTWWQDSRTNQQVAGLEENFRVRQEQRKAEVIEQKKARLAQVAKMKQQLVAENLSKAQTDLTNLPPRMTWEKIKQRYPDFEKRSLFLKELAEIEEKILNKKDNQTQKLSTKLEKFAAPSEAEQHLLSQLRLTEEQFCAIAGQAKSLTTPEKEVLRKVFAQLSPPIKLNLVNAGLNNCGVDTYEKKLNLLNLNHRLHEEKKHFQPSIEQKEAILRLLINRLEISLETRNSLEEIGVSFFDASNWQVQEEQKNNLLRFGLSKLQLTEEQNQNLLNLAYPEGFQTFVFHEEQDSILRVLAPLIQEYKHSSAAKELINALQLKTSHLNFFVKEGIFPNPHTDFGPVPEAYWLLRTKFLLGEQKLLRQQEKARLKTEREEEIQARKQLIIQSLGHFAEEKLKAKQSLNISLSLED</sequence>
<evidence type="ECO:0000313" key="2">
    <source>
        <dbReference type="Proteomes" id="UP000789920"/>
    </source>
</evidence>
<dbReference type="Proteomes" id="UP000789920">
    <property type="component" value="Unassembled WGS sequence"/>
</dbReference>
<comment type="caution">
    <text evidence="1">The sequence shown here is derived from an EMBL/GenBank/DDBJ whole genome shotgun (WGS) entry which is preliminary data.</text>
</comment>
<gene>
    <name evidence="1" type="ORF">RPERSI_LOCUS934</name>
</gene>
<keyword evidence="2" id="KW-1185">Reference proteome</keyword>
<proteinExistence type="predicted"/>
<protein>
    <submittedName>
        <fullName evidence="1">4112_t:CDS:1</fullName>
    </submittedName>
</protein>
<reference evidence="1" key="1">
    <citation type="submission" date="2021-06" db="EMBL/GenBank/DDBJ databases">
        <authorList>
            <person name="Kallberg Y."/>
            <person name="Tangrot J."/>
            <person name="Rosling A."/>
        </authorList>
    </citation>
    <scope>NUCLEOTIDE SEQUENCE</scope>
    <source>
        <strain evidence="1">MA461A</strain>
    </source>
</reference>
<organism evidence="1 2">
    <name type="scientific">Racocetra persica</name>
    <dbReference type="NCBI Taxonomy" id="160502"/>
    <lineage>
        <taxon>Eukaryota</taxon>
        <taxon>Fungi</taxon>
        <taxon>Fungi incertae sedis</taxon>
        <taxon>Mucoromycota</taxon>
        <taxon>Glomeromycotina</taxon>
        <taxon>Glomeromycetes</taxon>
        <taxon>Diversisporales</taxon>
        <taxon>Gigasporaceae</taxon>
        <taxon>Racocetra</taxon>
    </lineage>
</organism>
<accession>A0ACA9KKS0</accession>